<evidence type="ECO:0000256" key="5">
    <source>
        <dbReference type="ARBA" id="ARBA00023054"/>
    </source>
</evidence>
<evidence type="ECO:0000256" key="6">
    <source>
        <dbReference type="ARBA" id="ARBA00023069"/>
    </source>
</evidence>
<dbReference type="Pfam" id="PF05914">
    <property type="entry name" value="RIB43A"/>
    <property type="match status" value="1"/>
</dbReference>
<evidence type="ECO:0000256" key="3">
    <source>
        <dbReference type="ARBA" id="ARBA00022490"/>
    </source>
</evidence>
<comment type="subunit">
    <text evidence="9">Microtubule inner protein component of sperm flagellar doublet microtubules.</text>
</comment>
<keyword evidence="6" id="KW-0969">Cilium</keyword>
<evidence type="ECO:0000256" key="10">
    <source>
        <dbReference type="SAM" id="Coils"/>
    </source>
</evidence>
<keyword evidence="12" id="KW-1185">Reference proteome</keyword>
<evidence type="ECO:0000256" key="4">
    <source>
        <dbReference type="ARBA" id="ARBA00022846"/>
    </source>
</evidence>
<dbReference type="EMBL" id="JABMIG020000054">
    <property type="protein sequence ID" value="KAL3797537.1"/>
    <property type="molecule type" value="Genomic_DNA"/>
</dbReference>
<proteinExistence type="inferred from homology"/>
<dbReference type="InterPro" id="IPR008805">
    <property type="entry name" value="RIB43A"/>
</dbReference>
<dbReference type="Proteomes" id="UP001516023">
    <property type="component" value="Unassembled WGS sequence"/>
</dbReference>
<comment type="subcellular location">
    <subcellularLocation>
        <location evidence="1">Cytoplasm</location>
        <location evidence="1">Cytoskeleton</location>
        <location evidence="1">Flagellum axoneme</location>
    </subcellularLocation>
</comment>
<feature type="coiled-coil region" evidence="10">
    <location>
        <begin position="180"/>
        <end position="229"/>
    </location>
</feature>
<protein>
    <recommendedName>
        <fullName evidence="13">RIB43A-like with coiled-coils protein 1</fullName>
    </recommendedName>
</protein>
<feature type="coiled-coil region" evidence="10">
    <location>
        <begin position="273"/>
        <end position="348"/>
    </location>
</feature>
<sequence>MVLLQAALEEQERKRLDILRQRDQERAKRFVHAKNRSIGIDKSYLDKQVEEKRLRELAEKEEKLTEAENLKELVRVLDTHETAIQQAKRKSLEDVKRSLEEQIVQPKNNAIRMDGPLNLNACGPSSLQFMSGEDHNYEKRKKEQQEQVQYWCAQHTLEKKRALEEERRREREYAEYVFEQDRIRAELEEASLRKKQEDARLGQLENMEYARLAKERKRQEIEAEKIAQAQQTHYLQTCPLLTEDTELSTNANAPHRFRPDHFKGFSKQKVTQIYQENDRVVEEKQEIKKAEANAEAVWSMYHSEMIHETEQTEKYIQRQREEERRTQCEILQKQKEELKNRRREMEMASLPAIGTDFFQRFGQSCR</sequence>
<dbReference type="AlphaFoldDB" id="A0ABD3QBV8"/>
<feature type="coiled-coil region" evidence="10">
    <location>
        <begin position="8"/>
        <end position="90"/>
    </location>
</feature>
<gene>
    <name evidence="11" type="ORF">HJC23_009901</name>
</gene>
<keyword evidence="5 10" id="KW-0175">Coiled coil</keyword>
<keyword evidence="8" id="KW-0966">Cell projection</keyword>
<evidence type="ECO:0000256" key="9">
    <source>
        <dbReference type="ARBA" id="ARBA00046435"/>
    </source>
</evidence>
<name>A0ABD3QBV8_9STRA</name>
<dbReference type="PANTHER" id="PTHR14517:SF6">
    <property type="entry name" value="RE41410P"/>
    <property type="match status" value="1"/>
</dbReference>
<accession>A0ABD3QBV8</accession>
<evidence type="ECO:0000313" key="12">
    <source>
        <dbReference type="Proteomes" id="UP001516023"/>
    </source>
</evidence>
<evidence type="ECO:0000256" key="8">
    <source>
        <dbReference type="ARBA" id="ARBA00023273"/>
    </source>
</evidence>
<evidence type="ECO:0000256" key="7">
    <source>
        <dbReference type="ARBA" id="ARBA00023212"/>
    </source>
</evidence>
<reference evidence="11 12" key="1">
    <citation type="journal article" date="2020" name="G3 (Bethesda)">
        <title>Improved Reference Genome for Cyclotella cryptica CCMP332, a Model for Cell Wall Morphogenesis, Salinity Adaptation, and Lipid Production in Diatoms (Bacillariophyta).</title>
        <authorList>
            <person name="Roberts W.R."/>
            <person name="Downey K.M."/>
            <person name="Ruck E.C."/>
            <person name="Traller J.C."/>
            <person name="Alverson A.J."/>
        </authorList>
    </citation>
    <scope>NUCLEOTIDE SEQUENCE [LARGE SCALE GENOMIC DNA]</scope>
    <source>
        <strain evidence="11 12">CCMP332</strain>
    </source>
</reference>
<dbReference type="PANTHER" id="PTHR14517">
    <property type="entry name" value="RIB43A-RELATED"/>
    <property type="match status" value="1"/>
</dbReference>
<evidence type="ECO:0000256" key="2">
    <source>
        <dbReference type="ARBA" id="ARBA00006875"/>
    </source>
</evidence>
<comment type="similarity">
    <text evidence="2">Belongs to the RIB43A family.</text>
</comment>
<keyword evidence="3" id="KW-0963">Cytoplasm</keyword>
<keyword evidence="7" id="KW-0206">Cytoskeleton</keyword>
<evidence type="ECO:0000256" key="1">
    <source>
        <dbReference type="ARBA" id="ARBA00004611"/>
    </source>
</evidence>
<keyword evidence="4" id="KW-0282">Flagellum</keyword>
<evidence type="ECO:0008006" key="13">
    <source>
        <dbReference type="Google" id="ProtNLM"/>
    </source>
</evidence>
<evidence type="ECO:0000313" key="11">
    <source>
        <dbReference type="EMBL" id="KAL3797537.1"/>
    </source>
</evidence>
<organism evidence="11 12">
    <name type="scientific">Cyclotella cryptica</name>
    <dbReference type="NCBI Taxonomy" id="29204"/>
    <lineage>
        <taxon>Eukaryota</taxon>
        <taxon>Sar</taxon>
        <taxon>Stramenopiles</taxon>
        <taxon>Ochrophyta</taxon>
        <taxon>Bacillariophyta</taxon>
        <taxon>Coscinodiscophyceae</taxon>
        <taxon>Thalassiosirophycidae</taxon>
        <taxon>Stephanodiscales</taxon>
        <taxon>Stephanodiscaceae</taxon>
        <taxon>Cyclotella</taxon>
    </lineage>
</organism>
<comment type="caution">
    <text evidence="11">The sequence shown here is derived from an EMBL/GenBank/DDBJ whole genome shotgun (WGS) entry which is preliminary data.</text>
</comment>